<evidence type="ECO:0000313" key="8">
    <source>
        <dbReference type="EMBL" id="KAF6016464.1"/>
    </source>
</evidence>
<dbReference type="InterPro" id="IPR020846">
    <property type="entry name" value="MFS_dom"/>
</dbReference>
<dbReference type="AlphaFoldDB" id="A0A7J7ISU1"/>
<dbReference type="SUPFAM" id="SSF103473">
    <property type="entry name" value="MFS general substrate transporter"/>
    <property type="match status" value="1"/>
</dbReference>
<evidence type="ECO:0000256" key="2">
    <source>
        <dbReference type="ARBA" id="ARBA00022448"/>
    </source>
</evidence>
<dbReference type="InterPro" id="IPR036259">
    <property type="entry name" value="MFS_trans_sf"/>
</dbReference>
<reference evidence="8" key="1">
    <citation type="submission" date="2020-06" db="EMBL/GenBank/DDBJ databases">
        <title>Draft genome of Bugula neritina, a colonial animal packing powerful symbionts and potential medicines.</title>
        <authorList>
            <person name="Rayko M."/>
        </authorList>
    </citation>
    <scope>NUCLEOTIDE SEQUENCE [LARGE SCALE GENOMIC DNA]</scope>
    <source>
        <strain evidence="8">Kwan_BN1</strain>
    </source>
</reference>
<dbReference type="PROSITE" id="PS50850">
    <property type="entry name" value="MFS"/>
    <property type="match status" value="1"/>
</dbReference>
<sequence length="213" mass="23111">MATSERTPLLVNSQLSGSYAAHFTPVASGWLYFSIISCVIGTSFSFGYSLGCVNTPAVVIQNVYKEWYSDAYDSSMPSSLVTLIWALTVSAYCLGGLITGCFGGLLADRFGRKKALMVGNILQIASTLLMFSSKWIQRYEVIIAARLICGFYGGIATVITPMYLNEIALPSLKGKVGTINQLMVVISLTLSQIFGLPQLLEQLSDSITSLRCR</sequence>
<evidence type="ECO:0000256" key="4">
    <source>
        <dbReference type="ARBA" id="ARBA00022989"/>
    </source>
</evidence>
<evidence type="ECO:0000256" key="3">
    <source>
        <dbReference type="ARBA" id="ARBA00022692"/>
    </source>
</evidence>
<evidence type="ECO:0000256" key="5">
    <source>
        <dbReference type="ARBA" id="ARBA00023136"/>
    </source>
</evidence>
<dbReference type="InterPro" id="IPR005829">
    <property type="entry name" value="Sugar_transporter_CS"/>
</dbReference>
<dbReference type="Gene3D" id="1.20.1250.20">
    <property type="entry name" value="MFS general substrate transporter like domains"/>
    <property type="match status" value="1"/>
</dbReference>
<dbReference type="InterPro" id="IPR005828">
    <property type="entry name" value="MFS_sugar_transport-like"/>
</dbReference>
<dbReference type="PROSITE" id="PS00217">
    <property type="entry name" value="SUGAR_TRANSPORT_2"/>
    <property type="match status" value="1"/>
</dbReference>
<evidence type="ECO:0000313" key="9">
    <source>
        <dbReference type="Proteomes" id="UP000593567"/>
    </source>
</evidence>
<dbReference type="GO" id="GO:0016020">
    <property type="term" value="C:membrane"/>
    <property type="evidence" value="ECO:0007669"/>
    <property type="project" value="UniProtKB-SubCell"/>
</dbReference>
<dbReference type="GO" id="GO:0015149">
    <property type="term" value="F:hexose transmembrane transporter activity"/>
    <property type="evidence" value="ECO:0007669"/>
    <property type="project" value="TreeGrafter"/>
</dbReference>
<feature type="transmembrane region" description="Helical" evidence="6">
    <location>
        <begin position="142"/>
        <end position="164"/>
    </location>
</feature>
<dbReference type="Proteomes" id="UP000593567">
    <property type="component" value="Unassembled WGS sequence"/>
</dbReference>
<keyword evidence="2" id="KW-0813">Transport</keyword>
<organism evidence="8 9">
    <name type="scientific">Bugula neritina</name>
    <name type="common">Brown bryozoan</name>
    <name type="synonym">Sertularia neritina</name>
    <dbReference type="NCBI Taxonomy" id="10212"/>
    <lineage>
        <taxon>Eukaryota</taxon>
        <taxon>Metazoa</taxon>
        <taxon>Spiralia</taxon>
        <taxon>Lophotrochozoa</taxon>
        <taxon>Bryozoa</taxon>
        <taxon>Gymnolaemata</taxon>
        <taxon>Cheilostomatida</taxon>
        <taxon>Flustrina</taxon>
        <taxon>Buguloidea</taxon>
        <taxon>Bugulidae</taxon>
        <taxon>Bugula</taxon>
    </lineage>
</organism>
<dbReference type="InterPro" id="IPR045263">
    <property type="entry name" value="GLUT"/>
</dbReference>
<evidence type="ECO:0000259" key="7">
    <source>
        <dbReference type="PROSITE" id="PS50850"/>
    </source>
</evidence>
<comment type="subcellular location">
    <subcellularLocation>
        <location evidence="1">Membrane</location>
        <topology evidence="1">Multi-pass membrane protein</topology>
    </subcellularLocation>
</comment>
<dbReference type="EMBL" id="VXIV02003534">
    <property type="protein sequence ID" value="KAF6016464.1"/>
    <property type="molecule type" value="Genomic_DNA"/>
</dbReference>
<comment type="caution">
    <text evidence="8">The sequence shown here is derived from an EMBL/GenBank/DDBJ whole genome shotgun (WGS) entry which is preliminary data.</text>
</comment>
<dbReference type="Pfam" id="PF00083">
    <property type="entry name" value="Sugar_tr"/>
    <property type="match status" value="1"/>
</dbReference>
<keyword evidence="4 6" id="KW-1133">Transmembrane helix</keyword>
<keyword evidence="5 6" id="KW-0472">Membrane</keyword>
<feature type="transmembrane region" description="Helical" evidence="6">
    <location>
        <begin position="84"/>
        <end position="106"/>
    </location>
</feature>
<accession>A0A7J7ISU1</accession>
<dbReference type="PANTHER" id="PTHR23503">
    <property type="entry name" value="SOLUTE CARRIER FAMILY 2"/>
    <property type="match status" value="1"/>
</dbReference>
<dbReference type="OrthoDB" id="4540492at2759"/>
<keyword evidence="9" id="KW-1185">Reference proteome</keyword>
<evidence type="ECO:0000256" key="1">
    <source>
        <dbReference type="ARBA" id="ARBA00004141"/>
    </source>
</evidence>
<proteinExistence type="predicted"/>
<keyword evidence="3 6" id="KW-0812">Transmembrane</keyword>
<dbReference type="PANTHER" id="PTHR23503:SF8">
    <property type="entry name" value="FACILITATED GLUCOSE TRANSPORTER PROTEIN 1"/>
    <property type="match status" value="1"/>
</dbReference>
<evidence type="ECO:0000256" key="6">
    <source>
        <dbReference type="SAM" id="Phobius"/>
    </source>
</evidence>
<name>A0A7J7ISU1_BUGNE</name>
<gene>
    <name evidence="8" type="ORF">EB796_025230</name>
</gene>
<dbReference type="PROSITE" id="PS00216">
    <property type="entry name" value="SUGAR_TRANSPORT_1"/>
    <property type="match status" value="1"/>
</dbReference>
<feature type="domain" description="Major facilitator superfamily (MFS) profile" evidence="7">
    <location>
        <begin position="35"/>
        <end position="213"/>
    </location>
</feature>
<protein>
    <recommendedName>
        <fullName evidence="7">Major facilitator superfamily (MFS) profile domain-containing protein</fullName>
    </recommendedName>
</protein>